<gene>
    <name evidence="6" type="ORF">H5P28_03110</name>
</gene>
<feature type="signal peptide" evidence="3">
    <location>
        <begin position="1"/>
        <end position="29"/>
    </location>
</feature>
<reference evidence="6 7" key="1">
    <citation type="submission" date="2020-07" db="EMBL/GenBank/DDBJ databases">
        <authorList>
            <person name="Feng X."/>
        </authorList>
    </citation>
    <scope>NUCLEOTIDE SEQUENCE [LARGE SCALE GENOMIC DNA]</scope>
    <source>
        <strain evidence="6 7">JCM31066</strain>
    </source>
</reference>
<dbReference type="Pfam" id="PF00326">
    <property type="entry name" value="Peptidase_S9"/>
    <property type="match status" value="1"/>
</dbReference>
<dbReference type="InterPro" id="IPR029058">
    <property type="entry name" value="AB_hydrolase_fold"/>
</dbReference>
<dbReference type="PANTHER" id="PTHR48081">
    <property type="entry name" value="AB HYDROLASE SUPERFAMILY PROTEIN C4A8.06C"/>
    <property type="match status" value="1"/>
</dbReference>
<evidence type="ECO:0000256" key="1">
    <source>
        <dbReference type="ARBA" id="ARBA00010515"/>
    </source>
</evidence>
<sequence length="299" mass="32899">MMMFFLFRSLPLLGLLVATTALPVGSAGAEVAGTPIVYKTVDGHELKLYAVKPKDWRASDERPALVFYHGGGWVGGAPSAFNEQAEYLASRGMVCILPEYRLLETMDPPAICIEDAKSAFRWVRGHADELGINPARIAAGGGSAGGHLAAALALLPGYDSPEDDLSISCRPDALVLYNPVLDNGPDGYGYRRIGDRYPQFSPFHNVRSDAPPTIIFVGTEDKLVPVEMILDFEKRMQEAGVECEAFVYEGLPHSVFHRRYAGDRGFYLCLRETDRFFEDLGWLKGKPTLEKPAGLRDLE</sequence>
<protein>
    <submittedName>
        <fullName evidence="6">Alpha/beta hydrolase</fullName>
    </submittedName>
</protein>
<feature type="domain" description="Peptidase S9 prolyl oligopeptidase catalytic" evidence="4">
    <location>
        <begin position="195"/>
        <end position="260"/>
    </location>
</feature>
<keyword evidence="7" id="KW-1185">Reference proteome</keyword>
<dbReference type="PANTHER" id="PTHR48081:SF30">
    <property type="entry name" value="ACETYL-HYDROLASE LIPR-RELATED"/>
    <property type="match status" value="1"/>
</dbReference>
<dbReference type="GO" id="GO:0004806">
    <property type="term" value="F:triacylglycerol lipase activity"/>
    <property type="evidence" value="ECO:0007669"/>
    <property type="project" value="TreeGrafter"/>
</dbReference>
<dbReference type="EMBL" id="JACHVB010000012">
    <property type="protein sequence ID" value="MBC2593242.1"/>
    <property type="molecule type" value="Genomic_DNA"/>
</dbReference>
<evidence type="ECO:0000259" key="4">
    <source>
        <dbReference type="Pfam" id="PF00326"/>
    </source>
</evidence>
<comment type="similarity">
    <text evidence="1">Belongs to the 'GDXG' lipolytic enzyme family.</text>
</comment>
<dbReference type="AlphaFoldDB" id="A0A842HA11"/>
<dbReference type="InterPro" id="IPR049492">
    <property type="entry name" value="BD-FAE-like_dom"/>
</dbReference>
<comment type="caution">
    <text evidence="6">The sequence shown here is derived from an EMBL/GenBank/DDBJ whole genome shotgun (WGS) entry which is preliminary data.</text>
</comment>
<dbReference type="Proteomes" id="UP000546464">
    <property type="component" value="Unassembled WGS sequence"/>
</dbReference>
<feature type="chain" id="PRO_5032728666" evidence="3">
    <location>
        <begin position="30"/>
        <end position="299"/>
    </location>
</feature>
<evidence type="ECO:0000259" key="5">
    <source>
        <dbReference type="Pfam" id="PF20434"/>
    </source>
</evidence>
<accession>A0A842HA11</accession>
<dbReference type="SUPFAM" id="SSF53474">
    <property type="entry name" value="alpha/beta-Hydrolases"/>
    <property type="match status" value="1"/>
</dbReference>
<feature type="domain" description="BD-FAE-like" evidence="5">
    <location>
        <begin position="59"/>
        <end position="157"/>
    </location>
</feature>
<name>A0A842HA11_9BACT</name>
<keyword evidence="2 6" id="KW-0378">Hydrolase</keyword>
<proteinExistence type="inferred from homology"/>
<dbReference type="InterPro" id="IPR001375">
    <property type="entry name" value="Peptidase_S9_cat"/>
</dbReference>
<evidence type="ECO:0000256" key="2">
    <source>
        <dbReference type="ARBA" id="ARBA00022801"/>
    </source>
</evidence>
<dbReference type="InterPro" id="IPR050300">
    <property type="entry name" value="GDXG_lipolytic_enzyme"/>
</dbReference>
<dbReference type="Gene3D" id="3.40.50.1820">
    <property type="entry name" value="alpha/beta hydrolase"/>
    <property type="match status" value="1"/>
</dbReference>
<evidence type="ECO:0000256" key="3">
    <source>
        <dbReference type="SAM" id="SignalP"/>
    </source>
</evidence>
<organism evidence="6 7">
    <name type="scientific">Ruficoccus amylovorans</name>
    <dbReference type="NCBI Taxonomy" id="1804625"/>
    <lineage>
        <taxon>Bacteria</taxon>
        <taxon>Pseudomonadati</taxon>
        <taxon>Verrucomicrobiota</taxon>
        <taxon>Opitutia</taxon>
        <taxon>Puniceicoccales</taxon>
        <taxon>Cerasicoccaceae</taxon>
        <taxon>Ruficoccus</taxon>
    </lineage>
</organism>
<keyword evidence="3" id="KW-0732">Signal</keyword>
<dbReference type="Pfam" id="PF20434">
    <property type="entry name" value="BD-FAE"/>
    <property type="match status" value="1"/>
</dbReference>
<dbReference type="RefSeq" id="WP_185674228.1">
    <property type="nucleotide sequence ID" value="NZ_JACHVB010000012.1"/>
</dbReference>
<evidence type="ECO:0000313" key="7">
    <source>
        <dbReference type="Proteomes" id="UP000546464"/>
    </source>
</evidence>
<evidence type="ECO:0000313" key="6">
    <source>
        <dbReference type="EMBL" id="MBC2593242.1"/>
    </source>
</evidence>